<dbReference type="InterPro" id="IPR009716">
    <property type="entry name" value="Ferroportin-1"/>
</dbReference>
<feature type="transmembrane region" description="Helical" evidence="7">
    <location>
        <begin position="377"/>
        <end position="399"/>
    </location>
</feature>
<comment type="subcellular location">
    <subcellularLocation>
        <location evidence="1 7">Membrane</location>
        <topology evidence="1 7">Multi-pass membrane protein</topology>
    </subcellularLocation>
</comment>
<evidence type="ECO:0000256" key="1">
    <source>
        <dbReference type="ARBA" id="ARBA00004141"/>
    </source>
</evidence>
<evidence type="ECO:0000256" key="8">
    <source>
        <dbReference type="SAM" id="MobiDB-lite"/>
    </source>
</evidence>
<keyword evidence="5 7" id="KW-1133">Transmembrane helix</keyword>
<dbReference type="EMBL" id="ML769387">
    <property type="protein sequence ID" value="KAE9409671.1"/>
    <property type="molecule type" value="Genomic_DNA"/>
</dbReference>
<proteinExistence type="inferred from homology"/>
<dbReference type="Pfam" id="PF06963">
    <property type="entry name" value="FPN1"/>
    <property type="match status" value="1"/>
</dbReference>
<evidence type="ECO:0000313" key="9">
    <source>
        <dbReference type="EMBL" id="KAE9409671.1"/>
    </source>
</evidence>
<accession>A0A6A4IG76</accession>
<keyword evidence="6 7" id="KW-0472">Membrane</keyword>
<evidence type="ECO:0000256" key="6">
    <source>
        <dbReference type="ARBA" id="ARBA00023136"/>
    </source>
</evidence>
<evidence type="ECO:0000256" key="4">
    <source>
        <dbReference type="ARBA" id="ARBA00022692"/>
    </source>
</evidence>
<dbReference type="PANTHER" id="PTHR11660">
    <property type="entry name" value="SOLUTE CARRIER FAMILY 40 MEMBER"/>
    <property type="match status" value="1"/>
</dbReference>
<feature type="transmembrane region" description="Helical" evidence="7">
    <location>
        <begin position="411"/>
        <end position="431"/>
    </location>
</feature>
<feature type="transmembrane region" description="Helical" evidence="7">
    <location>
        <begin position="221"/>
        <end position="241"/>
    </location>
</feature>
<dbReference type="SUPFAM" id="SSF103473">
    <property type="entry name" value="MFS general substrate transporter"/>
    <property type="match status" value="2"/>
</dbReference>
<dbReference type="GO" id="GO:0016020">
    <property type="term" value="C:membrane"/>
    <property type="evidence" value="ECO:0007669"/>
    <property type="project" value="UniProtKB-SubCell"/>
</dbReference>
<feature type="region of interest" description="Disordered" evidence="8">
    <location>
        <begin position="1"/>
        <end position="29"/>
    </location>
</feature>
<comment type="function">
    <text evidence="7">May be involved in iron transport and iron homeostasis.</text>
</comment>
<feature type="transmembrane region" description="Helical" evidence="7">
    <location>
        <begin position="72"/>
        <end position="93"/>
    </location>
</feature>
<comment type="similarity">
    <text evidence="2 7">Belongs to the ferroportin (FP) (TC 2.A.100) family. SLC40A subfamily.</text>
</comment>
<dbReference type="Proteomes" id="UP000799118">
    <property type="component" value="Unassembled WGS sequence"/>
</dbReference>
<dbReference type="InterPro" id="IPR036259">
    <property type="entry name" value="MFS_trans_sf"/>
</dbReference>
<dbReference type="AlphaFoldDB" id="A0A6A4IG76"/>
<feature type="compositionally biased region" description="Polar residues" evidence="8">
    <location>
        <begin position="13"/>
        <end position="25"/>
    </location>
</feature>
<organism evidence="9 10">
    <name type="scientific">Gymnopus androsaceus JB14</name>
    <dbReference type="NCBI Taxonomy" id="1447944"/>
    <lineage>
        <taxon>Eukaryota</taxon>
        <taxon>Fungi</taxon>
        <taxon>Dikarya</taxon>
        <taxon>Basidiomycota</taxon>
        <taxon>Agaricomycotina</taxon>
        <taxon>Agaricomycetes</taxon>
        <taxon>Agaricomycetidae</taxon>
        <taxon>Agaricales</taxon>
        <taxon>Marasmiineae</taxon>
        <taxon>Omphalotaceae</taxon>
        <taxon>Gymnopus</taxon>
    </lineage>
</organism>
<feature type="transmembrane region" description="Helical" evidence="7">
    <location>
        <begin position="253"/>
        <end position="273"/>
    </location>
</feature>
<name>A0A6A4IG76_9AGAR</name>
<feature type="compositionally biased region" description="Low complexity" evidence="8">
    <location>
        <begin position="292"/>
        <end position="304"/>
    </location>
</feature>
<evidence type="ECO:0000256" key="5">
    <source>
        <dbReference type="ARBA" id="ARBA00022989"/>
    </source>
</evidence>
<feature type="transmembrane region" description="Helical" evidence="7">
    <location>
        <begin position="105"/>
        <end position="129"/>
    </location>
</feature>
<keyword evidence="10" id="KW-1185">Reference proteome</keyword>
<feature type="transmembrane region" description="Helical" evidence="7">
    <location>
        <begin position="167"/>
        <end position="193"/>
    </location>
</feature>
<dbReference type="PANTHER" id="PTHR11660:SF57">
    <property type="entry name" value="SOLUTE CARRIER FAMILY 40 MEMBER"/>
    <property type="match status" value="1"/>
</dbReference>
<feature type="transmembrane region" description="Helical" evidence="7">
    <location>
        <begin position="520"/>
        <end position="541"/>
    </location>
</feature>
<evidence type="ECO:0000256" key="7">
    <source>
        <dbReference type="RuleBase" id="RU365065"/>
    </source>
</evidence>
<sequence>MSVALDREPPANVNDTTPLLPSSEQPPAERESNFDVLGLRCLLIQHFSSAWGDRTAEFALYLYLIKHFEDTLLPSSVFGFAMTLSGILWSHWAGTLVDKYERLPLVRFGILIQKLSALCAYACCAIMLADDPPKETRPLSSLQGIRRLLSSLSPENLLSQPTTNTGFLTPLFIVLVFSGCFLNLSNICISIAVERDWATSISVSNDSESASSRKLSKLNTYLRQINLLCKLCAPIFVSFLTVKFDGGSSGSNVSLFVLSLISIITLVFELYWIGVVYRRFPQLQLEEDSRTSRTGTEQSQSTQQAEEEEPSRPDSSTATSTRLDNLWRRLIAQEWTELIRLPVFFSSLAISLLYITVLSFDGIMVGYLKTLSFSDDLIAEMRGLCVVTGLVGTALALPLENKIGTVRAGNWSIWSMVISLAPVVFAFYAFAPQAQLESPPTPGSSHPAVGVVGAALIFGGMALSRIGLWSFDLIQTKQLQIALTSHPRRNALTALQYTMQNIASLVKFTLTMIFWRPSQFRWAATTSFASVFTGALMYMVYVKNTRGHIVHLDWIKKIL</sequence>
<protein>
    <recommendedName>
        <fullName evidence="7">Solute carrier family 40 member</fullName>
    </recommendedName>
</protein>
<keyword evidence="3 7" id="KW-0813">Transport</keyword>
<gene>
    <name evidence="9" type="ORF">BT96DRAFT_962251</name>
</gene>
<keyword evidence="4 7" id="KW-0812">Transmembrane</keyword>
<evidence type="ECO:0000256" key="2">
    <source>
        <dbReference type="ARBA" id="ARBA00006279"/>
    </source>
</evidence>
<dbReference type="OrthoDB" id="648861at2759"/>
<keyword evidence="7" id="KW-0406">Ion transport</keyword>
<feature type="transmembrane region" description="Helical" evidence="7">
    <location>
        <begin position="451"/>
        <end position="471"/>
    </location>
</feature>
<feature type="region of interest" description="Disordered" evidence="8">
    <location>
        <begin position="288"/>
        <end position="319"/>
    </location>
</feature>
<dbReference type="GO" id="GO:0005381">
    <property type="term" value="F:iron ion transmembrane transporter activity"/>
    <property type="evidence" value="ECO:0007669"/>
    <property type="project" value="UniProtKB-UniRule"/>
</dbReference>
<evidence type="ECO:0000313" key="10">
    <source>
        <dbReference type="Proteomes" id="UP000799118"/>
    </source>
</evidence>
<reference evidence="9" key="1">
    <citation type="journal article" date="2019" name="Environ. Microbiol.">
        <title>Fungal ecological strategies reflected in gene transcription - a case study of two litter decomposers.</title>
        <authorList>
            <person name="Barbi F."/>
            <person name="Kohler A."/>
            <person name="Barry K."/>
            <person name="Baskaran P."/>
            <person name="Daum C."/>
            <person name="Fauchery L."/>
            <person name="Ihrmark K."/>
            <person name="Kuo A."/>
            <person name="LaButti K."/>
            <person name="Lipzen A."/>
            <person name="Morin E."/>
            <person name="Grigoriev I.V."/>
            <person name="Henrissat B."/>
            <person name="Lindahl B."/>
            <person name="Martin F."/>
        </authorList>
    </citation>
    <scope>NUCLEOTIDE SEQUENCE</scope>
    <source>
        <strain evidence="9">JB14</strain>
    </source>
</reference>
<evidence type="ECO:0000256" key="3">
    <source>
        <dbReference type="ARBA" id="ARBA00022448"/>
    </source>
</evidence>
<feature type="transmembrane region" description="Helical" evidence="7">
    <location>
        <begin position="338"/>
        <end position="357"/>
    </location>
</feature>